<name>A0A087BBC0_9BIFI</name>
<evidence type="ECO:0000313" key="2">
    <source>
        <dbReference type="EMBL" id="KFI68320.1"/>
    </source>
</evidence>
<dbReference type="PANTHER" id="PTHR22916">
    <property type="entry name" value="GLYCOSYLTRANSFERASE"/>
    <property type="match status" value="1"/>
</dbReference>
<dbReference type="InterPro" id="IPR029044">
    <property type="entry name" value="Nucleotide-diphossugar_trans"/>
</dbReference>
<dbReference type="EMBL" id="JGZB01000004">
    <property type="protein sequence ID" value="KFI68320.1"/>
    <property type="molecule type" value="Genomic_DNA"/>
</dbReference>
<sequence length="337" mass="38652">MEFSVIVTAFNCEQQIQDTISSVQNQDYADFEIIIVDDGSTDSTGNICRKIAENDQRIKYICQANAGPSAARNHGLRESNGEYILFVDADDYLQKSALRDFHNFLTQHEDAEIIFANSIIKSADTNYRCDALNSDRSLYYAPKDLIPLVSCCLEGQGFNRGHDTLRLSGSVWAKAYNSQFLKQNNLLFNTNLPRSQDIEFNIRCLLASHCIGYLKKTVYTYNVIEGSHSHRYNPKLLADYNQFINAVNKDISPLDSSLVNNDFAIFILNLAIQASIRSCKDPTWENRTRILRLCFNNGMFIWARKNAHIRNILRFKENIKILLFKIKLFSLITLLMR</sequence>
<evidence type="ECO:0000313" key="3">
    <source>
        <dbReference type="Proteomes" id="UP000029052"/>
    </source>
</evidence>
<dbReference type="eggNOG" id="COG0463">
    <property type="taxonomic scope" value="Bacteria"/>
</dbReference>
<feature type="domain" description="Glycosyltransferase 2-like" evidence="1">
    <location>
        <begin position="4"/>
        <end position="127"/>
    </location>
</feature>
<evidence type="ECO:0000259" key="1">
    <source>
        <dbReference type="Pfam" id="PF00535"/>
    </source>
</evidence>
<dbReference type="Gene3D" id="3.90.550.10">
    <property type="entry name" value="Spore Coat Polysaccharide Biosynthesis Protein SpsA, Chain A"/>
    <property type="match status" value="1"/>
</dbReference>
<dbReference type="PANTHER" id="PTHR22916:SF3">
    <property type="entry name" value="UDP-GLCNAC:BETAGAL BETA-1,3-N-ACETYLGLUCOSAMINYLTRANSFERASE-LIKE PROTEIN 1"/>
    <property type="match status" value="1"/>
</dbReference>
<dbReference type="AlphaFoldDB" id="A0A087BBC0"/>
<dbReference type="EC" id="2.4.1.175" evidence="2"/>
<dbReference type="GO" id="GO:0047238">
    <property type="term" value="F:glucuronosyl-N-acetylgalactosaminyl-proteoglycan 4-beta-N-acetylgalactosaminyltransferase activity"/>
    <property type="evidence" value="ECO:0007669"/>
    <property type="project" value="UniProtKB-EC"/>
</dbReference>
<accession>A0A087BBC0</accession>
<keyword evidence="2" id="KW-0808">Transferase</keyword>
<dbReference type="SUPFAM" id="SSF53448">
    <property type="entry name" value="Nucleotide-diphospho-sugar transferases"/>
    <property type="match status" value="1"/>
</dbReference>
<dbReference type="EC" id="2.4.1.226" evidence="2"/>
<dbReference type="InterPro" id="IPR001173">
    <property type="entry name" value="Glyco_trans_2-like"/>
</dbReference>
<comment type="caution">
    <text evidence="2">The sequence shown here is derived from an EMBL/GenBank/DDBJ whole genome shotgun (WGS) entry which is preliminary data.</text>
</comment>
<keyword evidence="2" id="KW-0328">Glycosyltransferase</keyword>
<dbReference type="Proteomes" id="UP000029052">
    <property type="component" value="Unassembled WGS sequence"/>
</dbReference>
<keyword evidence="3" id="KW-1185">Reference proteome</keyword>
<organism evidence="2 3">
    <name type="scientific">Bifidobacterium magnum</name>
    <dbReference type="NCBI Taxonomy" id="1692"/>
    <lineage>
        <taxon>Bacteria</taxon>
        <taxon>Bacillati</taxon>
        <taxon>Actinomycetota</taxon>
        <taxon>Actinomycetes</taxon>
        <taxon>Bifidobacteriales</taxon>
        <taxon>Bifidobacteriaceae</taxon>
        <taxon>Bifidobacterium</taxon>
    </lineage>
</organism>
<gene>
    <name evidence="2" type="ORF">BMAGN_0278</name>
</gene>
<reference evidence="2 3" key="1">
    <citation type="submission" date="2014-03" db="EMBL/GenBank/DDBJ databases">
        <title>Genomics of Bifidobacteria.</title>
        <authorList>
            <person name="Ventura M."/>
            <person name="Milani C."/>
            <person name="Lugli G.A."/>
        </authorList>
    </citation>
    <scope>NUCLEOTIDE SEQUENCE [LARGE SCALE GENOMIC DNA]</scope>
    <source>
        <strain evidence="2 3">LMG 11591</strain>
    </source>
</reference>
<dbReference type="Pfam" id="PF00535">
    <property type="entry name" value="Glycos_transf_2"/>
    <property type="match status" value="1"/>
</dbReference>
<dbReference type="STRING" id="1692.BMAGN_0278"/>
<proteinExistence type="predicted"/>
<dbReference type="GO" id="GO:0050510">
    <property type="term" value="F:N-acetylgalactosaminyl-proteoglycan 3-beta-glucuronosyltransferase activity"/>
    <property type="evidence" value="ECO:0007669"/>
    <property type="project" value="UniProtKB-EC"/>
</dbReference>
<protein>
    <submittedName>
        <fullName evidence="2">Glycosyl transferase family 2</fullName>
        <ecNumber evidence="2">2.4.1.175</ecNumber>
        <ecNumber evidence="2">2.4.1.226</ecNumber>
    </submittedName>
</protein>
<dbReference type="CDD" id="cd00761">
    <property type="entry name" value="Glyco_tranf_GTA_type"/>
    <property type="match status" value="1"/>
</dbReference>